<evidence type="ECO:0000313" key="2">
    <source>
        <dbReference type="Proteomes" id="UP000308744"/>
    </source>
</evidence>
<accession>A0A4U2ZBM5</accession>
<dbReference type="InterPro" id="IPR025454">
    <property type="entry name" value="DUF4275"/>
</dbReference>
<dbReference type="EMBL" id="SZPU01000015">
    <property type="protein sequence ID" value="TKI71634.1"/>
    <property type="molecule type" value="Genomic_DNA"/>
</dbReference>
<proteinExistence type="predicted"/>
<organism evidence="1 2">
    <name type="scientific">Lysinibacillus mangiferihumi</name>
    <dbReference type="NCBI Taxonomy" id="1130819"/>
    <lineage>
        <taxon>Bacteria</taxon>
        <taxon>Bacillati</taxon>
        <taxon>Bacillota</taxon>
        <taxon>Bacilli</taxon>
        <taxon>Bacillales</taxon>
        <taxon>Bacillaceae</taxon>
        <taxon>Lysinibacillus</taxon>
    </lineage>
</organism>
<comment type="caution">
    <text evidence="1">The sequence shown here is derived from an EMBL/GenBank/DDBJ whole genome shotgun (WGS) entry which is preliminary data.</text>
</comment>
<gene>
    <name evidence="1" type="ORF">FC756_04460</name>
</gene>
<dbReference type="AlphaFoldDB" id="A0A4U2ZBM5"/>
<protein>
    <submittedName>
        <fullName evidence="1">DUF4275 family protein</fullName>
    </submittedName>
</protein>
<sequence>MFRIEILLKADEIIDLWDKTFAKNINEQLKKEIHYEQFKWHIFSYEKQDCLKKEDAREAFDTSSKDELYVMYQGFPIVFLYTSAKEVVSKDFDSQLDIYIFDKNFTWTYVHTHESMCGPYFYKVI</sequence>
<evidence type="ECO:0000313" key="1">
    <source>
        <dbReference type="EMBL" id="TKI71634.1"/>
    </source>
</evidence>
<dbReference type="Pfam" id="PF14101">
    <property type="entry name" value="DUF4275"/>
    <property type="match status" value="1"/>
</dbReference>
<dbReference type="Proteomes" id="UP000308744">
    <property type="component" value="Unassembled WGS sequence"/>
</dbReference>
<name>A0A4U2ZBM5_9BACI</name>
<keyword evidence="2" id="KW-1185">Reference proteome</keyword>
<reference evidence="1 2" key="1">
    <citation type="submission" date="2019-04" db="EMBL/GenBank/DDBJ databases">
        <title>Lysinibacillus genome sequencing.</title>
        <authorList>
            <person name="Dunlap C."/>
        </authorList>
    </citation>
    <scope>NUCLEOTIDE SEQUENCE [LARGE SCALE GENOMIC DNA]</scope>
    <source>
        <strain evidence="1 2">CCTCC AB 2010389</strain>
    </source>
</reference>